<dbReference type="Gene3D" id="2.160.10.10">
    <property type="entry name" value="Hexapeptide repeat proteins"/>
    <property type="match status" value="1"/>
</dbReference>
<dbReference type="Gene3D" id="3.90.550.10">
    <property type="entry name" value="Spore Coat Polysaccharide Biosynthesis Protein SpsA, Chain A"/>
    <property type="match status" value="1"/>
</dbReference>
<dbReference type="KEGG" id="hhy:Halhy_3008"/>
<dbReference type="STRING" id="760192.Halhy_3008"/>
<organism evidence="2 3">
    <name type="scientific">Haliscomenobacter hydrossis (strain ATCC 27775 / DSM 1100 / LMG 10767 / O)</name>
    <dbReference type="NCBI Taxonomy" id="760192"/>
    <lineage>
        <taxon>Bacteria</taxon>
        <taxon>Pseudomonadati</taxon>
        <taxon>Bacteroidota</taxon>
        <taxon>Saprospiria</taxon>
        <taxon>Saprospirales</taxon>
        <taxon>Haliscomenobacteraceae</taxon>
        <taxon>Haliscomenobacter</taxon>
    </lineage>
</organism>
<sequence>MAGRGSRLRPHTLTIPKPLLPIAGKPIVQRIVEGFSASFSGAIEEVAFVIGDFGKAVELELQSIAELIGAKCSIYYQDLPLGPAHAIYCARESLNGPCLVAFADTLFKADFHFDLSNDGLVWVKQVENPASFGVVKTNDDDVITDFVEKSPVFISDQAIVGIYYFRDGLDFRNQVEYLIDNVIKDKGEFQITSVLEIMKNRGTQFRKAPIEEWLDCGNMESVLETHRRILELKENSEHLISSSASLHNTRVIPPCYIGANTQVRNAIIGPFVSIGSNCIIENAVIENSIIQNEAMVRHVSLQHSMLGNQSEYAGSPKVLNMGDFTTFKE</sequence>
<name>F4L6P0_HALH1</name>
<proteinExistence type="predicted"/>
<dbReference type="PANTHER" id="PTHR22572">
    <property type="entry name" value="SUGAR-1-PHOSPHATE GUANYL TRANSFERASE"/>
    <property type="match status" value="1"/>
</dbReference>
<dbReference type="EMBL" id="CP002691">
    <property type="protein sequence ID" value="AEE50871.1"/>
    <property type="molecule type" value="Genomic_DNA"/>
</dbReference>
<dbReference type="HOGENOM" id="CLU_029499_0_1_10"/>
<dbReference type="InterPro" id="IPR050486">
    <property type="entry name" value="Mannose-1P_guanyltransferase"/>
</dbReference>
<dbReference type="eggNOG" id="COG1208">
    <property type="taxonomic scope" value="Bacteria"/>
</dbReference>
<feature type="domain" description="Nucleotidyl transferase" evidence="1">
    <location>
        <begin position="2"/>
        <end position="230"/>
    </location>
</feature>
<dbReference type="InterPro" id="IPR029044">
    <property type="entry name" value="Nucleotide-diphossugar_trans"/>
</dbReference>
<dbReference type="GO" id="GO:0016740">
    <property type="term" value="F:transferase activity"/>
    <property type="evidence" value="ECO:0007669"/>
    <property type="project" value="UniProtKB-KW"/>
</dbReference>
<dbReference type="AlphaFoldDB" id="F4L6P0"/>
<protein>
    <submittedName>
        <fullName evidence="2">Nucleotidyl transferase</fullName>
    </submittedName>
</protein>
<dbReference type="Proteomes" id="UP000008461">
    <property type="component" value="Chromosome"/>
</dbReference>
<reference evidence="2 3" key="1">
    <citation type="journal article" date="2011" name="Stand. Genomic Sci.">
        <title>Complete genome sequence of Haliscomenobacter hydrossis type strain (O).</title>
        <authorList>
            <consortium name="US DOE Joint Genome Institute (JGI-PGF)"/>
            <person name="Daligault H."/>
            <person name="Lapidus A."/>
            <person name="Zeytun A."/>
            <person name="Nolan M."/>
            <person name="Lucas S."/>
            <person name="Del Rio T.G."/>
            <person name="Tice H."/>
            <person name="Cheng J.F."/>
            <person name="Tapia R."/>
            <person name="Han C."/>
            <person name="Goodwin L."/>
            <person name="Pitluck S."/>
            <person name="Liolios K."/>
            <person name="Pagani I."/>
            <person name="Ivanova N."/>
            <person name="Huntemann M."/>
            <person name="Mavromatis K."/>
            <person name="Mikhailova N."/>
            <person name="Pati A."/>
            <person name="Chen A."/>
            <person name="Palaniappan K."/>
            <person name="Land M."/>
            <person name="Hauser L."/>
            <person name="Brambilla E.M."/>
            <person name="Rohde M."/>
            <person name="Verbarg S."/>
            <person name="Goker M."/>
            <person name="Bristow J."/>
            <person name="Eisen J.A."/>
            <person name="Markowitz V."/>
            <person name="Hugenholtz P."/>
            <person name="Kyrpides N.C."/>
            <person name="Klenk H.P."/>
            <person name="Woyke T."/>
        </authorList>
    </citation>
    <scope>NUCLEOTIDE SEQUENCE [LARGE SCALE GENOMIC DNA]</scope>
    <source>
        <strain evidence="3">ATCC 27775 / DSM 1100 / LMG 10767 / O</strain>
    </source>
</reference>
<reference key="2">
    <citation type="submission" date="2011-04" db="EMBL/GenBank/DDBJ databases">
        <title>Complete sequence of chromosome of Haliscomenobacter hydrossis DSM 1100.</title>
        <authorList>
            <consortium name="US DOE Joint Genome Institute (JGI-PGF)"/>
            <person name="Lucas S."/>
            <person name="Han J."/>
            <person name="Lapidus A."/>
            <person name="Bruce D."/>
            <person name="Goodwin L."/>
            <person name="Pitluck S."/>
            <person name="Peters L."/>
            <person name="Kyrpides N."/>
            <person name="Mavromatis K."/>
            <person name="Ivanova N."/>
            <person name="Ovchinnikova G."/>
            <person name="Pagani I."/>
            <person name="Daligault H."/>
            <person name="Detter J.C."/>
            <person name="Han C."/>
            <person name="Land M."/>
            <person name="Hauser L."/>
            <person name="Markowitz V."/>
            <person name="Cheng J.-F."/>
            <person name="Hugenholtz P."/>
            <person name="Woyke T."/>
            <person name="Wu D."/>
            <person name="Verbarg S."/>
            <person name="Frueling A."/>
            <person name="Brambilla E."/>
            <person name="Klenk H.-P."/>
            <person name="Eisen J.A."/>
        </authorList>
    </citation>
    <scope>NUCLEOTIDE SEQUENCE</scope>
    <source>
        <strain>DSM 1100</strain>
    </source>
</reference>
<keyword evidence="2" id="KW-0808">Transferase</keyword>
<evidence type="ECO:0000259" key="1">
    <source>
        <dbReference type="Pfam" id="PF00483"/>
    </source>
</evidence>
<dbReference type="Pfam" id="PF00483">
    <property type="entry name" value="NTP_transferase"/>
    <property type="match status" value="1"/>
</dbReference>
<dbReference type="CDD" id="cd04181">
    <property type="entry name" value="NTP_transferase"/>
    <property type="match status" value="1"/>
</dbReference>
<evidence type="ECO:0000313" key="2">
    <source>
        <dbReference type="EMBL" id="AEE50871.1"/>
    </source>
</evidence>
<dbReference type="SUPFAM" id="SSF53448">
    <property type="entry name" value="Nucleotide-diphospho-sugar transferases"/>
    <property type="match status" value="1"/>
</dbReference>
<keyword evidence="3" id="KW-1185">Reference proteome</keyword>
<evidence type="ECO:0000313" key="3">
    <source>
        <dbReference type="Proteomes" id="UP000008461"/>
    </source>
</evidence>
<dbReference type="InterPro" id="IPR005835">
    <property type="entry name" value="NTP_transferase_dom"/>
</dbReference>
<accession>F4L6P0</accession>
<gene>
    <name evidence="2" type="ordered locus">Halhy_3008</name>
</gene>